<protein>
    <recommendedName>
        <fullName evidence="3">inorganic diphosphatase</fullName>
        <ecNumber evidence="3">3.6.1.1</ecNumber>
    </recommendedName>
</protein>
<dbReference type="EMBL" id="ML996265">
    <property type="protein sequence ID" value="KAF2728833.1"/>
    <property type="molecule type" value="Genomic_DNA"/>
</dbReference>
<dbReference type="GO" id="GO:0006796">
    <property type="term" value="P:phosphate-containing compound metabolic process"/>
    <property type="evidence" value="ECO:0007669"/>
    <property type="project" value="InterPro"/>
</dbReference>
<name>A0A9P4UXH1_9PLEO</name>
<reference evidence="8" key="1">
    <citation type="journal article" date="2020" name="Stud. Mycol.">
        <title>101 Dothideomycetes genomes: a test case for predicting lifestyles and emergence of pathogens.</title>
        <authorList>
            <person name="Haridas S."/>
            <person name="Albert R."/>
            <person name="Binder M."/>
            <person name="Bloem J."/>
            <person name="Labutti K."/>
            <person name="Salamov A."/>
            <person name="Andreopoulos B."/>
            <person name="Baker S."/>
            <person name="Barry K."/>
            <person name="Bills G."/>
            <person name="Bluhm B."/>
            <person name="Cannon C."/>
            <person name="Castanera R."/>
            <person name="Culley D."/>
            <person name="Daum C."/>
            <person name="Ezra D."/>
            <person name="Gonzalez J."/>
            <person name="Henrissat B."/>
            <person name="Kuo A."/>
            <person name="Liang C."/>
            <person name="Lipzen A."/>
            <person name="Lutzoni F."/>
            <person name="Magnuson J."/>
            <person name="Mondo S."/>
            <person name="Nolan M."/>
            <person name="Ohm R."/>
            <person name="Pangilinan J."/>
            <person name="Park H.-J."/>
            <person name="Ramirez L."/>
            <person name="Alfaro M."/>
            <person name="Sun H."/>
            <person name="Tritt A."/>
            <person name="Yoshinaga Y."/>
            <person name="Zwiers L.-H."/>
            <person name="Turgeon B."/>
            <person name="Goodwin S."/>
            <person name="Spatafora J."/>
            <person name="Crous P."/>
            <person name="Grigoriev I."/>
        </authorList>
    </citation>
    <scope>NUCLEOTIDE SEQUENCE</scope>
    <source>
        <strain evidence="8">CBS 125425</strain>
    </source>
</reference>
<keyword evidence="4" id="KW-0479">Metal-binding</keyword>
<keyword evidence="6" id="KW-0460">Magnesium</keyword>
<dbReference type="GO" id="GO:0000287">
    <property type="term" value="F:magnesium ion binding"/>
    <property type="evidence" value="ECO:0007669"/>
    <property type="project" value="InterPro"/>
</dbReference>
<organism evidence="8 9">
    <name type="scientific">Polyplosphaeria fusca</name>
    <dbReference type="NCBI Taxonomy" id="682080"/>
    <lineage>
        <taxon>Eukaryota</taxon>
        <taxon>Fungi</taxon>
        <taxon>Dikarya</taxon>
        <taxon>Ascomycota</taxon>
        <taxon>Pezizomycotina</taxon>
        <taxon>Dothideomycetes</taxon>
        <taxon>Pleosporomycetidae</taxon>
        <taxon>Pleosporales</taxon>
        <taxon>Tetraplosphaeriaceae</taxon>
        <taxon>Polyplosphaeria</taxon>
    </lineage>
</organism>
<comment type="caution">
    <text evidence="8">The sequence shown here is derived from an EMBL/GenBank/DDBJ whole genome shotgun (WGS) entry which is preliminary data.</text>
</comment>
<keyword evidence="9" id="KW-1185">Reference proteome</keyword>
<gene>
    <name evidence="8" type="ORF">EJ04DRAFT_581075</name>
</gene>
<evidence type="ECO:0000313" key="9">
    <source>
        <dbReference type="Proteomes" id="UP000799444"/>
    </source>
</evidence>
<dbReference type="SUPFAM" id="SSF50324">
    <property type="entry name" value="Inorganic pyrophosphatase"/>
    <property type="match status" value="1"/>
</dbReference>
<evidence type="ECO:0000256" key="3">
    <source>
        <dbReference type="ARBA" id="ARBA00012146"/>
    </source>
</evidence>
<evidence type="ECO:0000256" key="6">
    <source>
        <dbReference type="ARBA" id="ARBA00022842"/>
    </source>
</evidence>
<keyword evidence="5" id="KW-0378">Hydrolase</keyword>
<evidence type="ECO:0000256" key="7">
    <source>
        <dbReference type="SAM" id="SignalP"/>
    </source>
</evidence>
<accession>A0A9P4UXH1</accession>
<dbReference type="InterPro" id="IPR036649">
    <property type="entry name" value="Pyrophosphatase_sf"/>
</dbReference>
<dbReference type="GO" id="GO:0004427">
    <property type="term" value="F:inorganic diphosphate phosphatase activity"/>
    <property type="evidence" value="ECO:0007669"/>
    <property type="project" value="UniProtKB-EC"/>
</dbReference>
<comment type="similarity">
    <text evidence="2">Belongs to the PPase family.</text>
</comment>
<dbReference type="InterPro" id="IPR008162">
    <property type="entry name" value="Pyrophosphatase"/>
</dbReference>
<dbReference type="PROSITE" id="PS00387">
    <property type="entry name" value="PPASE"/>
    <property type="match status" value="1"/>
</dbReference>
<feature type="chain" id="PRO_5040365363" description="inorganic diphosphatase" evidence="7">
    <location>
        <begin position="18"/>
        <end position="344"/>
    </location>
</feature>
<dbReference type="EC" id="3.6.1.1" evidence="3"/>
<keyword evidence="7" id="KW-0732">Signal</keyword>
<evidence type="ECO:0000256" key="4">
    <source>
        <dbReference type="ARBA" id="ARBA00022723"/>
    </source>
</evidence>
<sequence>MGIQNLIALAFFALASASPLEERAPPLPPGGPQPPGHGACSTFDYKKLGLREVGARNTLGWRVWLTLDGNPISFWHDVPLYPDLTNKQVVNYVVEIPRWTDGKIEIRRPEPLNPIFHDDRNDAPRYVESVWPHKSYPFLYGSVPQTWENPNLDHNFTGYPGDNDPMDLFDIGQDPGYIGQVKQVKVLGGLAVNDGGETDWKLIGIDMKDPLAPLVNSYEDVEKYRPGTVQAFRDWFTYYKVPRGDDVIPIIGDTYQNVSFIIDTIEESHGWWKDLVSGSEDSGKINYNQTSQAGLDSFVSCKEATKKFKLPKKEKIEPAADKPDKYKWWYYLDEEKNLVEIPSS</sequence>
<dbReference type="CDD" id="cd00412">
    <property type="entry name" value="pyrophosphatase"/>
    <property type="match status" value="1"/>
</dbReference>
<dbReference type="PANTHER" id="PTHR10286">
    <property type="entry name" value="INORGANIC PYROPHOSPHATASE"/>
    <property type="match status" value="1"/>
</dbReference>
<comment type="cofactor">
    <cofactor evidence="1">
        <name>Mg(2+)</name>
        <dbReference type="ChEBI" id="CHEBI:18420"/>
    </cofactor>
</comment>
<dbReference type="Gene3D" id="3.90.80.10">
    <property type="entry name" value="Inorganic pyrophosphatase"/>
    <property type="match status" value="1"/>
</dbReference>
<evidence type="ECO:0000256" key="2">
    <source>
        <dbReference type="ARBA" id="ARBA00006220"/>
    </source>
</evidence>
<dbReference type="AlphaFoldDB" id="A0A9P4UXH1"/>
<proteinExistence type="inferred from homology"/>
<dbReference type="Proteomes" id="UP000799444">
    <property type="component" value="Unassembled WGS sequence"/>
</dbReference>
<dbReference type="GO" id="GO:0005737">
    <property type="term" value="C:cytoplasm"/>
    <property type="evidence" value="ECO:0007669"/>
    <property type="project" value="InterPro"/>
</dbReference>
<evidence type="ECO:0000313" key="8">
    <source>
        <dbReference type="EMBL" id="KAF2728833.1"/>
    </source>
</evidence>
<evidence type="ECO:0000256" key="5">
    <source>
        <dbReference type="ARBA" id="ARBA00022801"/>
    </source>
</evidence>
<dbReference type="OrthoDB" id="1608002at2759"/>
<dbReference type="Pfam" id="PF00719">
    <property type="entry name" value="Pyrophosphatase"/>
    <property type="match status" value="1"/>
</dbReference>
<evidence type="ECO:0000256" key="1">
    <source>
        <dbReference type="ARBA" id="ARBA00001946"/>
    </source>
</evidence>
<feature type="signal peptide" evidence="7">
    <location>
        <begin position="1"/>
        <end position="17"/>
    </location>
</feature>